<reference evidence="4 5" key="1">
    <citation type="submission" date="2018-08" db="EMBL/GenBank/DDBJ databases">
        <title>Murine metabolic-syndrome-specific gut microbial biobank.</title>
        <authorList>
            <person name="Liu C."/>
        </authorList>
    </citation>
    <scope>NUCLEOTIDE SEQUENCE [LARGE SCALE GENOMIC DNA]</scope>
    <source>
        <strain evidence="4 5">28</strain>
    </source>
</reference>
<sequence>MKEQKQNLKKTLVLLLSFLIVFSMMPSMAFADTGDGTEAEAEKSCKVTITSQANQKFFHAPLVNTQVDADLAETYGYADSVKDEVSVLDALVKAHMEKYGEEFTKETAADKLEIDENGNVTRYFGEKTTDSGVMINRQLCETPAVTAIKEGDCLEFFRYASAEKKDMYTGVSASYATSGNNGIHWKPVYTLSRLRDVPFDIHCWGFNVAQFGAKEESQRMLNGVGMEGLQLGVIDSNGEVAPVGGAAASSKAVVKNVTLNQTEDSCWLTAYNPKADIIMPFINVQLLNAPSLKVLELYRSEEDFSERKNPLTMTPALQDGKKDGYEVDIPDYLGNKGVYIYSSFSSDPQAPTNEFAGEALNKTVRGESGMISGNRSKLYQGCFHVRYKGSMGIVAQYSIKANLNATLKELAVEGIMDKAFNQDETQYHTYIDKDAETTKIKATGYNKSYMIKANGIEVSNGEESEIPVKWDESGRMNVEITVSSDRYAETIYQICYEKEPETDVPTVVEQPKSADYIQGNKAAALTAKASASGAVRYQWYKNSINSTEGATAIEGAQDREYTPSTEEIGTTYYYCQFTNEKNKENTAISNIIKIVVSADPTPKATLENFGNELGDDYSYAFHKGFVYAPGAEAEKISVKLENPVEGAVYSYQWYRNFATAGAESKTGGSFGPKDVTEIQPFTDAKYADDLGSYWSCEITCTFKGKKYESYATTGEKNAAGKDITGVYVFIKVDSAAKPVFTKQPKGNESLRVGDAASKGRVSVSVKKDDYGKLTYQWYVNTENKNEGGTPIEGATKSWYNAPTDKDGTFYYYCVAANLLQGHVSETASDVAKFVVKDMQKVVDEKFEEAGIKGAGTKEDPYQIESAAQMKAVQELVNIGYAFKDKYLSLEKDITLPADWKPMGVTKDGKNDIQNGVNLYPFSGKLDGKNHQITVPEGGLPLLGYVQEAEVSNLKIYGSRIEGYGLVNNFEGVGLSGSAIVIDNVTLVEGTKTLKSGLLGANITTNGFAGCTAGFVATIKNCIIEKDVVIGYAEDQSNIGAFAGRLQGTVENCVNHGTVKGKNYVGGIVGSRDNAMGACVVKNCTFDGTVIASGNQAGGIIGGGYVNETAPNGKRIYVEGNVSSGTVTGKNYVGGIMGADYYVNQNWETGTFKLNKFTGTVSATEENAYVGGVIGYLTSLNKYDNIAGNYYAGDCGAEKGIGFVQYVDTSCKTHETESGATYVDTSVEKPNISGFTKPNHNRTDDPLGADAVRLTYSDDQKEPIVIDLKISGEYKTEYFVGETFSFNGMTITATYHTGETKELKPSDVKVENFNSSRRGSQEVKLVYEGVSAVINVTVMNPAGSDITVSVKILGDTLHGEAGDTHTLSQNNLSVWLDTKTISVSNNATVWDALQKAVEGTDISFTIPSGNYISAVTKGSLTLAEMDNGRNSGWMYTINGKHPEFGVSEQYLENGNVIVLHYTDDYTREEDASKWEPPVVDPENPGDTDIDDPDTPLDPGTEAVKGLVSKIKLTARSARTSKKNVKVTVKADKATTEAIKELKEMGYTVKYTYFRSTKKASGYKSILTKSAKTYTNTIGKKGQMYYYKAQLRVYDKDGKLVAKTALKQCKYANRIWKK</sequence>
<keyword evidence="5" id="KW-1185">Reference proteome</keyword>
<feature type="chain" id="PRO_5032835653" evidence="2">
    <location>
        <begin position="32"/>
        <end position="1616"/>
    </location>
</feature>
<dbReference type="Pfam" id="PF12733">
    <property type="entry name" value="Cadherin-like"/>
    <property type="match status" value="1"/>
</dbReference>
<feature type="domain" description="Ig-like" evidence="3">
    <location>
        <begin position="505"/>
        <end position="589"/>
    </location>
</feature>
<dbReference type="InterPro" id="IPR025883">
    <property type="entry name" value="Cadherin-like_domain"/>
</dbReference>
<dbReference type="InterPro" id="IPR022038">
    <property type="entry name" value="Ig-like_bact"/>
</dbReference>
<dbReference type="EMBL" id="QXWK01000014">
    <property type="protein sequence ID" value="NBH61655.1"/>
    <property type="molecule type" value="Genomic_DNA"/>
</dbReference>
<gene>
    <name evidence="4" type="ORF">D0435_08325</name>
</gene>
<comment type="caution">
    <text evidence="4">The sequence shown here is derived from an EMBL/GenBank/DDBJ whole genome shotgun (WGS) entry which is preliminary data.</text>
</comment>
<dbReference type="Gene3D" id="2.170.130.30">
    <property type="match status" value="1"/>
</dbReference>
<evidence type="ECO:0000256" key="1">
    <source>
        <dbReference type="SAM" id="MobiDB-lite"/>
    </source>
</evidence>
<evidence type="ECO:0000313" key="5">
    <source>
        <dbReference type="Proteomes" id="UP000446866"/>
    </source>
</evidence>
<dbReference type="Gene3D" id="2.60.40.3630">
    <property type="match status" value="1"/>
</dbReference>
<dbReference type="InterPro" id="IPR027954">
    <property type="entry name" value="Transcobalamin-like_C"/>
</dbReference>
<evidence type="ECO:0000256" key="2">
    <source>
        <dbReference type="SAM" id="SignalP"/>
    </source>
</evidence>
<feature type="compositionally biased region" description="Acidic residues" evidence="1">
    <location>
        <begin position="1482"/>
        <end position="1493"/>
    </location>
</feature>
<dbReference type="Gene3D" id="2.60.40.2700">
    <property type="match status" value="2"/>
</dbReference>
<name>A0A845QKR9_9FIRM</name>
<evidence type="ECO:0000259" key="3">
    <source>
        <dbReference type="PROSITE" id="PS50835"/>
    </source>
</evidence>
<dbReference type="PROSITE" id="PS50835">
    <property type="entry name" value="IG_LIKE"/>
    <property type="match status" value="1"/>
</dbReference>
<organism evidence="4 5">
    <name type="scientific">Anaerotruncus colihominis</name>
    <dbReference type="NCBI Taxonomy" id="169435"/>
    <lineage>
        <taxon>Bacteria</taxon>
        <taxon>Bacillati</taxon>
        <taxon>Bacillota</taxon>
        <taxon>Clostridia</taxon>
        <taxon>Eubacteriales</taxon>
        <taxon>Oscillospiraceae</taxon>
        <taxon>Anaerotruncus</taxon>
    </lineage>
</organism>
<dbReference type="Gene3D" id="2.160.20.110">
    <property type="match status" value="1"/>
</dbReference>
<dbReference type="Proteomes" id="UP000446866">
    <property type="component" value="Unassembled WGS sequence"/>
</dbReference>
<accession>A0A845QKR9</accession>
<dbReference type="RefSeq" id="WP_160201941.1">
    <property type="nucleotide sequence ID" value="NZ_QXWK01000014.1"/>
</dbReference>
<dbReference type="Pfam" id="PF14478">
    <property type="entry name" value="DUF4430"/>
    <property type="match status" value="1"/>
</dbReference>
<feature type="signal peptide" evidence="2">
    <location>
        <begin position="1"/>
        <end position="31"/>
    </location>
</feature>
<dbReference type="InterPro" id="IPR007110">
    <property type="entry name" value="Ig-like_dom"/>
</dbReference>
<feature type="region of interest" description="Disordered" evidence="1">
    <location>
        <begin position="1467"/>
        <end position="1495"/>
    </location>
</feature>
<keyword evidence="2" id="KW-0732">Signal</keyword>
<dbReference type="Pfam" id="PF07523">
    <property type="entry name" value="Big_3"/>
    <property type="match status" value="1"/>
</dbReference>
<protein>
    <submittedName>
        <fullName evidence="4">DUF4430 domain-containing protein</fullName>
    </submittedName>
</protein>
<proteinExistence type="predicted"/>
<evidence type="ECO:0000313" key="4">
    <source>
        <dbReference type="EMBL" id="NBH61655.1"/>
    </source>
</evidence>